<dbReference type="Proteomes" id="UP000596130">
    <property type="component" value="Chromosome"/>
</dbReference>
<reference evidence="1 2" key="1">
    <citation type="submission" date="2020-12" db="EMBL/GenBank/DDBJ databases">
        <title>Identification and biosynthesis of polyene macrolides produced by Streptomyces alfalfae Men-myco-93-63.</title>
        <authorList>
            <person name="Liu D."/>
            <person name="Li Y."/>
            <person name="Liu L."/>
            <person name="Han X."/>
            <person name="Shen F."/>
        </authorList>
    </citation>
    <scope>NUCLEOTIDE SEQUENCE [LARGE SCALE GENOMIC DNA]</scope>
    <source>
        <strain evidence="1 2">Men-myco-93-63</strain>
    </source>
</reference>
<evidence type="ECO:0000313" key="1">
    <source>
        <dbReference type="EMBL" id="QQC89484.1"/>
    </source>
</evidence>
<organism evidence="1 2">
    <name type="scientific">Streptomyces alfalfae</name>
    <dbReference type="NCBI Taxonomy" id="1642299"/>
    <lineage>
        <taxon>Bacteria</taxon>
        <taxon>Bacillati</taxon>
        <taxon>Actinomycetota</taxon>
        <taxon>Actinomycetes</taxon>
        <taxon>Kitasatosporales</taxon>
        <taxon>Streptomycetaceae</taxon>
        <taxon>Streptomyces</taxon>
    </lineage>
</organism>
<name>A0A7T4PG80_9ACTN</name>
<evidence type="ECO:0000313" key="2">
    <source>
        <dbReference type="Proteomes" id="UP000596130"/>
    </source>
</evidence>
<sequence>MSGQDDRAQDWATAASRFARPSVEAVLVVQCGLDWLRPHQLALRNAIDEALIEARCSSDAPHITRVLLHNLPACALEGPEGVAMAHSFTEWNHRLAASAALLSGPSPHVQRLIIGGAESGASVPDMVSVLEHGHWSDAELREQVLRIVERPGATTPLTVYDVDLDGPYSDVDPSVHM</sequence>
<dbReference type="AlphaFoldDB" id="A0A7T4PG80"/>
<proteinExistence type="predicted"/>
<dbReference type="RefSeq" id="WP_198502709.1">
    <property type="nucleotide sequence ID" value="NZ_CP065959.1"/>
</dbReference>
<accession>A0A7T4PG80</accession>
<dbReference type="EMBL" id="CP065959">
    <property type="protein sequence ID" value="QQC89484.1"/>
    <property type="molecule type" value="Genomic_DNA"/>
</dbReference>
<gene>
    <name evidence="1" type="ORF">I8755_14450</name>
</gene>
<protein>
    <submittedName>
        <fullName evidence="1">Uncharacterized protein</fullName>
    </submittedName>
</protein>